<dbReference type="EMBL" id="JAAEDM010000015">
    <property type="protein sequence ID" value="MBR0671162.1"/>
    <property type="molecule type" value="Genomic_DNA"/>
</dbReference>
<proteinExistence type="predicted"/>
<sequence length="155" mass="16517">MTKRIRLPHPPEHRSLNAAARAAGIDGATAAGRVHRGWTPEHAVSTPPISPERPVKVGDRVFASRAEALAAAGLVESTIRARMARGISRADALAMGKRPSGRPPGAIREAALAAGLHPSVVWGRLRIGWSLPRALSVAPKRYRTRRQAAAITEGR</sequence>
<organism evidence="1 2">
    <name type="scientific">Neoroseomonas soli</name>
    <dbReference type="NCBI Taxonomy" id="1081025"/>
    <lineage>
        <taxon>Bacteria</taxon>
        <taxon>Pseudomonadati</taxon>
        <taxon>Pseudomonadota</taxon>
        <taxon>Alphaproteobacteria</taxon>
        <taxon>Acetobacterales</taxon>
        <taxon>Acetobacteraceae</taxon>
        <taxon>Neoroseomonas</taxon>
    </lineage>
</organism>
<reference evidence="1" key="1">
    <citation type="submission" date="2020-01" db="EMBL/GenBank/DDBJ databases">
        <authorList>
            <person name="Rat A."/>
        </authorList>
    </citation>
    <scope>NUCLEOTIDE SEQUENCE</scope>
    <source>
        <strain evidence="1">LMG 31231</strain>
    </source>
</reference>
<protein>
    <submittedName>
        <fullName evidence="1">Uncharacterized protein</fullName>
    </submittedName>
</protein>
<gene>
    <name evidence="1" type="ORF">GXW76_08245</name>
</gene>
<name>A0A9X9WVI3_9PROT</name>
<reference evidence="1" key="2">
    <citation type="journal article" date="2021" name="Syst. Appl. Microbiol.">
        <title>Roseomonas hellenica sp. nov., isolated from roots of wild-growing Alkanna tinctoria.</title>
        <authorList>
            <person name="Rat A."/>
            <person name="Naranjo H.D."/>
            <person name="Lebbe L."/>
            <person name="Cnockaert M."/>
            <person name="Krigas N."/>
            <person name="Grigoriadou K."/>
            <person name="Maloupa E."/>
            <person name="Willems A."/>
        </authorList>
    </citation>
    <scope>NUCLEOTIDE SEQUENCE</scope>
    <source>
        <strain evidence="1">LMG 31231</strain>
    </source>
</reference>
<dbReference type="Proteomes" id="UP001138751">
    <property type="component" value="Unassembled WGS sequence"/>
</dbReference>
<dbReference type="RefSeq" id="WP_211861532.1">
    <property type="nucleotide sequence ID" value="NZ_JAAEDM010000015.1"/>
</dbReference>
<keyword evidence="2" id="KW-1185">Reference proteome</keyword>
<evidence type="ECO:0000313" key="2">
    <source>
        <dbReference type="Proteomes" id="UP001138751"/>
    </source>
</evidence>
<accession>A0A9X9WVI3</accession>
<comment type="caution">
    <text evidence="1">The sequence shown here is derived from an EMBL/GenBank/DDBJ whole genome shotgun (WGS) entry which is preliminary data.</text>
</comment>
<evidence type="ECO:0000313" key="1">
    <source>
        <dbReference type="EMBL" id="MBR0671162.1"/>
    </source>
</evidence>
<dbReference type="AlphaFoldDB" id="A0A9X9WVI3"/>